<comment type="caution">
    <text evidence="1">The sequence shown here is derived from an EMBL/GenBank/DDBJ whole genome shotgun (WGS) entry which is preliminary data.</text>
</comment>
<evidence type="ECO:0000313" key="1">
    <source>
        <dbReference type="EMBL" id="MED6126655.1"/>
    </source>
</evidence>
<evidence type="ECO:0000313" key="2">
    <source>
        <dbReference type="Proteomes" id="UP001341840"/>
    </source>
</evidence>
<proteinExistence type="predicted"/>
<gene>
    <name evidence="1" type="ORF">PIB30_080533</name>
</gene>
<dbReference type="Proteomes" id="UP001341840">
    <property type="component" value="Unassembled WGS sequence"/>
</dbReference>
<dbReference type="EMBL" id="JASCZI010031383">
    <property type="protein sequence ID" value="MED6126655.1"/>
    <property type="molecule type" value="Genomic_DNA"/>
</dbReference>
<accession>A0ABU6RRJ6</accession>
<organism evidence="1 2">
    <name type="scientific">Stylosanthes scabra</name>
    <dbReference type="NCBI Taxonomy" id="79078"/>
    <lineage>
        <taxon>Eukaryota</taxon>
        <taxon>Viridiplantae</taxon>
        <taxon>Streptophyta</taxon>
        <taxon>Embryophyta</taxon>
        <taxon>Tracheophyta</taxon>
        <taxon>Spermatophyta</taxon>
        <taxon>Magnoliopsida</taxon>
        <taxon>eudicotyledons</taxon>
        <taxon>Gunneridae</taxon>
        <taxon>Pentapetalae</taxon>
        <taxon>rosids</taxon>
        <taxon>fabids</taxon>
        <taxon>Fabales</taxon>
        <taxon>Fabaceae</taxon>
        <taxon>Papilionoideae</taxon>
        <taxon>50 kb inversion clade</taxon>
        <taxon>dalbergioids sensu lato</taxon>
        <taxon>Dalbergieae</taxon>
        <taxon>Pterocarpus clade</taxon>
        <taxon>Stylosanthes</taxon>
    </lineage>
</organism>
<name>A0ABU6RRJ6_9FABA</name>
<keyword evidence="2" id="KW-1185">Reference proteome</keyword>
<reference evidence="1 2" key="1">
    <citation type="journal article" date="2023" name="Plants (Basel)">
        <title>Bridging the Gap: Combining Genomics and Transcriptomics Approaches to Understand Stylosanthes scabra, an Orphan Legume from the Brazilian Caatinga.</title>
        <authorList>
            <person name="Ferreira-Neto J.R.C."/>
            <person name="da Silva M.D."/>
            <person name="Binneck E."/>
            <person name="de Melo N.F."/>
            <person name="da Silva R.H."/>
            <person name="de Melo A.L.T.M."/>
            <person name="Pandolfi V."/>
            <person name="Bustamante F.O."/>
            <person name="Brasileiro-Vidal A.C."/>
            <person name="Benko-Iseppon A.M."/>
        </authorList>
    </citation>
    <scope>NUCLEOTIDE SEQUENCE [LARGE SCALE GENOMIC DNA]</scope>
    <source>
        <tissue evidence="1">Leaves</tissue>
    </source>
</reference>
<sequence>MPEYFDEMRPYWGYKWCLLRQIWVELMELLIHTWLEDIFRRIIGALDGEMVITHDLTEECASFNIARILIDCFQWELIQEWISVCCEGIEFEVYVKEFGAEVLSQQMHQEDEQDEQGEKGVACSVETDSSENMIALSKRCSEVEETIIHVGAMWRLEWSLLTRNPLIIEGKRREEYEVHVIKCGNKEGLTIDHSGAQVKKGRIESELGLALLFEEASAPKAHQGMEGNEDELRLVKLFEEANNDGSNNSWRSCPFPPGLGLF</sequence>
<protein>
    <submittedName>
        <fullName evidence="1">Uncharacterized protein</fullName>
    </submittedName>
</protein>